<evidence type="ECO:0000256" key="6">
    <source>
        <dbReference type="ARBA" id="ARBA00022516"/>
    </source>
</evidence>
<evidence type="ECO:0000256" key="15">
    <source>
        <dbReference type="RuleBase" id="RU003750"/>
    </source>
</evidence>
<keyword evidence="6" id="KW-0444">Lipid biosynthesis</keyword>
<dbReference type="GO" id="GO:0016020">
    <property type="term" value="C:membrane"/>
    <property type="evidence" value="ECO:0007669"/>
    <property type="project" value="InterPro"/>
</dbReference>
<dbReference type="GO" id="GO:0003882">
    <property type="term" value="F:CDP-diacylglycerol-serine O-phosphatidyltransferase activity"/>
    <property type="evidence" value="ECO:0007669"/>
    <property type="project" value="UniProtKB-EC"/>
</dbReference>
<dbReference type="NCBIfam" id="TIGR00473">
    <property type="entry name" value="pssA"/>
    <property type="match status" value="1"/>
</dbReference>
<feature type="transmembrane region" description="Helical" evidence="16">
    <location>
        <begin position="227"/>
        <end position="246"/>
    </location>
</feature>
<comment type="subcellular location">
    <subcellularLocation>
        <location evidence="2">Endomembrane system</location>
        <topology evidence="2">Multi-pass membrane protein</topology>
    </subcellularLocation>
</comment>
<evidence type="ECO:0000256" key="8">
    <source>
        <dbReference type="ARBA" id="ARBA00022692"/>
    </source>
</evidence>
<dbReference type="InterPro" id="IPR048254">
    <property type="entry name" value="CDP_ALCOHOL_P_TRANSF_CS"/>
</dbReference>
<dbReference type="Gene3D" id="1.20.120.1760">
    <property type="match status" value="1"/>
</dbReference>
<dbReference type="InterPro" id="IPR043130">
    <property type="entry name" value="CDP-OH_PTrfase_TM_dom"/>
</dbReference>
<dbReference type="Pfam" id="PF01066">
    <property type="entry name" value="CDP-OH_P_transf"/>
    <property type="match status" value="1"/>
</dbReference>
<feature type="transmembrane region" description="Helical" evidence="16">
    <location>
        <begin position="19"/>
        <end position="41"/>
    </location>
</feature>
<evidence type="ECO:0000256" key="7">
    <source>
        <dbReference type="ARBA" id="ARBA00022679"/>
    </source>
</evidence>
<dbReference type="EC" id="2.7.8.8" evidence="4"/>
<sequence>MSDDLPEETESVDRREVSLILLIPNMVTLMGLCFGLTAIRFAMEGHFSWAVFLIMLSALADGFDGLLARRLNAQSEMGAQLDSLSDFLCFGVAPAILVYEVHLHDFGGLGWIFALIFAVSACLRLARFNVMSGQADPNDEPHRFFVGVPAPAGALLGLFPVFLMNIDVLPGGQAPLLVCLWLAFVAALMISKLKTPSPKGVKVPRRMVAVLFFALVVAIGLIFTRPWWLLVLVDVGYLAVILGALVRARGRLFG</sequence>
<feature type="transmembrane region" description="Helical" evidence="16">
    <location>
        <begin position="172"/>
        <end position="191"/>
    </location>
</feature>
<evidence type="ECO:0000256" key="12">
    <source>
        <dbReference type="ARBA" id="ARBA00023209"/>
    </source>
</evidence>
<dbReference type="AlphaFoldDB" id="A0A940MSN4"/>
<reference evidence="17" key="1">
    <citation type="submission" date="2021-03" db="EMBL/GenBank/DDBJ databases">
        <title>Sagittula salina sp. nov. strain M10.9X isolated from the marine waste.</title>
        <authorList>
            <person name="Satari L."/>
            <person name="Molina-Menor E."/>
            <person name="Vidal-Verdu A."/>
            <person name="Pascual J."/>
            <person name="Pereto J."/>
            <person name="Porcar M."/>
        </authorList>
    </citation>
    <scope>NUCLEOTIDE SEQUENCE</scope>
    <source>
        <strain evidence="17">M10.9X</strain>
    </source>
</reference>
<dbReference type="PANTHER" id="PTHR14269:SF61">
    <property type="entry name" value="CDP-DIACYLGLYCEROL--SERINE O-PHOSPHATIDYLTRANSFERASE"/>
    <property type="match status" value="1"/>
</dbReference>
<dbReference type="InterPro" id="IPR004533">
    <property type="entry name" value="CDP-diaglyc--ser_O-PTrfase"/>
</dbReference>
<keyword evidence="7 15" id="KW-0808">Transferase</keyword>
<name>A0A940MSN4_9RHOB</name>
<evidence type="ECO:0000256" key="5">
    <source>
        <dbReference type="ARBA" id="ARBA00017171"/>
    </source>
</evidence>
<organism evidence="17 18">
    <name type="scientific">Sagittula salina</name>
    <dbReference type="NCBI Taxonomy" id="2820268"/>
    <lineage>
        <taxon>Bacteria</taxon>
        <taxon>Pseudomonadati</taxon>
        <taxon>Pseudomonadota</taxon>
        <taxon>Alphaproteobacteria</taxon>
        <taxon>Rhodobacterales</taxon>
        <taxon>Roseobacteraceae</taxon>
        <taxon>Sagittula</taxon>
    </lineage>
</organism>
<keyword evidence="10" id="KW-0443">Lipid metabolism</keyword>
<evidence type="ECO:0000256" key="10">
    <source>
        <dbReference type="ARBA" id="ARBA00023098"/>
    </source>
</evidence>
<evidence type="ECO:0000313" key="18">
    <source>
        <dbReference type="Proteomes" id="UP000675940"/>
    </source>
</evidence>
<evidence type="ECO:0000256" key="2">
    <source>
        <dbReference type="ARBA" id="ARBA00004127"/>
    </source>
</evidence>
<feature type="transmembrane region" description="Helical" evidence="16">
    <location>
        <begin position="203"/>
        <end position="221"/>
    </location>
</feature>
<evidence type="ECO:0000256" key="13">
    <source>
        <dbReference type="ARBA" id="ARBA00023264"/>
    </source>
</evidence>
<evidence type="ECO:0000313" key="17">
    <source>
        <dbReference type="EMBL" id="MBP0482264.1"/>
    </source>
</evidence>
<dbReference type="InterPro" id="IPR050324">
    <property type="entry name" value="CDP-alcohol_PTase-I"/>
</dbReference>
<evidence type="ECO:0000256" key="4">
    <source>
        <dbReference type="ARBA" id="ARBA00013174"/>
    </source>
</evidence>
<proteinExistence type="inferred from homology"/>
<protein>
    <recommendedName>
        <fullName evidence="5">CDP-diacylglycerol--serine O-phosphatidyltransferase</fullName>
        <ecNumber evidence="4">2.7.8.8</ecNumber>
    </recommendedName>
    <alternativeName>
        <fullName evidence="14">Phosphatidylserine synthase</fullName>
    </alternativeName>
</protein>
<evidence type="ECO:0000256" key="11">
    <source>
        <dbReference type="ARBA" id="ARBA00023136"/>
    </source>
</evidence>
<feature type="transmembrane region" description="Helical" evidence="16">
    <location>
        <begin position="105"/>
        <end position="123"/>
    </location>
</feature>
<dbReference type="InterPro" id="IPR000462">
    <property type="entry name" value="CDP-OH_P_trans"/>
</dbReference>
<keyword evidence="9 16" id="KW-1133">Transmembrane helix</keyword>
<dbReference type="RefSeq" id="WP_209360121.1">
    <property type="nucleotide sequence ID" value="NZ_JAGISH010000003.1"/>
</dbReference>
<dbReference type="Proteomes" id="UP000675940">
    <property type="component" value="Unassembled WGS sequence"/>
</dbReference>
<keyword evidence="18" id="KW-1185">Reference proteome</keyword>
<dbReference type="GO" id="GO:0012505">
    <property type="term" value="C:endomembrane system"/>
    <property type="evidence" value="ECO:0007669"/>
    <property type="project" value="UniProtKB-SubCell"/>
</dbReference>
<evidence type="ECO:0000256" key="16">
    <source>
        <dbReference type="SAM" id="Phobius"/>
    </source>
</evidence>
<keyword evidence="8 16" id="KW-0812">Transmembrane</keyword>
<dbReference type="GO" id="GO:0008654">
    <property type="term" value="P:phospholipid biosynthetic process"/>
    <property type="evidence" value="ECO:0007669"/>
    <property type="project" value="UniProtKB-KW"/>
</dbReference>
<feature type="transmembrane region" description="Helical" evidence="16">
    <location>
        <begin position="47"/>
        <end position="67"/>
    </location>
</feature>
<dbReference type="EMBL" id="JAGISH010000003">
    <property type="protein sequence ID" value="MBP0482264.1"/>
    <property type="molecule type" value="Genomic_DNA"/>
</dbReference>
<evidence type="ECO:0000256" key="14">
    <source>
        <dbReference type="ARBA" id="ARBA00032361"/>
    </source>
</evidence>
<dbReference type="PANTHER" id="PTHR14269">
    <property type="entry name" value="CDP-DIACYLGLYCEROL--GLYCEROL-3-PHOSPHATE 3-PHOSPHATIDYLTRANSFERASE-RELATED"/>
    <property type="match status" value="1"/>
</dbReference>
<comment type="catalytic activity">
    <reaction evidence="1">
        <text>a CDP-1,2-diacyl-sn-glycerol + L-serine = a 1,2-diacyl-sn-glycero-3-phospho-L-serine + CMP + H(+)</text>
        <dbReference type="Rhea" id="RHEA:16913"/>
        <dbReference type="ChEBI" id="CHEBI:15378"/>
        <dbReference type="ChEBI" id="CHEBI:33384"/>
        <dbReference type="ChEBI" id="CHEBI:57262"/>
        <dbReference type="ChEBI" id="CHEBI:58332"/>
        <dbReference type="ChEBI" id="CHEBI:60377"/>
        <dbReference type="EC" id="2.7.8.8"/>
    </reaction>
</comment>
<evidence type="ECO:0000256" key="9">
    <source>
        <dbReference type="ARBA" id="ARBA00022989"/>
    </source>
</evidence>
<gene>
    <name evidence="17" type="primary">pssA</name>
    <name evidence="17" type="ORF">J5474_07135</name>
</gene>
<comment type="caution">
    <text evidence="17">The sequence shown here is derived from an EMBL/GenBank/DDBJ whole genome shotgun (WGS) entry which is preliminary data.</text>
</comment>
<evidence type="ECO:0000256" key="3">
    <source>
        <dbReference type="ARBA" id="ARBA00010441"/>
    </source>
</evidence>
<accession>A0A940MSN4</accession>
<keyword evidence="12" id="KW-0594">Phospholipid biosynthesis</keyword>
<feature type="transmembrane region" description="Helical" evidence="16">
    <location>
        <begin position="144"/>
        <end position="166"/>
    </location>
</feature>
<evidence type="ECO:0000256" key="1">
    <source>
        <dbReference type="ARBA" id="ARBA00000287"/>
    </source>
</evidence>
<keyword evidence="13" id="KW-1208">Phospholipid metabolism</keyword>
<dbReference type="PROSITE" id="PS00379">
    <property type="entry name" value="CDP_ALCOHOL_P_TRANSF"/>
    <property type="match status" value="1"/>
</dbReference>
<comment type="similarity">
    <text evidence="3 15">Belongs to the CDP-alcohol phosphatidyltransferase class-I family.</text>
</comment>
<keyword evidence="11 16" id="KW-0472">Membrane</keyword>